<keyword evidence="4" id="KW-1185">Reference proteome</keyword>
<dbReference type="Pfam" id="PF01593">
    <property type="entry name" value="Amino_oxidase"/>
    <property type="match status" value="1"/>
</dbReference>
<dbReference type="SUPFAM" id="SSF51905">
    <property type="entry name" value="FAD/NAD(P)-binding domain"/>
    <property type="match status" value="1"/>
</dbReference>
<dbReference type="AlphaFoldDB" id="A0A4R2N5N3"/>
<dbReference type="Gene3D" id="3.90.660.10">
    <property type="match status" value="1"/>
</dbReference>
<dbReference type="Gene3D" id="3.50.50.60">
    <property type="entry name" value="FAD/NAD(P)-binding domain"/>
    <property type="match status" value="1"/>
</dbReference>
<evidence type="ECO:0000256" key="1">
    <source>
        <dbReference type="SAM" id="MobiDB-lite"/>
    </source>
</evidence>
<reference evidence="3 4" key="1">
    <citation type="submission" date="2019-03" db="EMBL/GenBank/DDBJ databases">
        <title>Genomic Encyclopedia of Type Strains, Phase IV (KMG-IV): sequencing the most valuable type-strain genomes for metagenomic binning, comparative biology and taxonomic classification.</title>
        <authorList>
            <person name="Goeker M."/>
        </authorList>
    </citation>
    <scope>NUCLEOTIDE SEQUENCE [LARGE SCALE GENOMIC DNA]</scope>
    <source>
        <strain evidence="3 4">DSM 1837</strain>
    </source>
</reference>
<accession>A0A4R2N5N3</accession>
<dbReference type="PANTHER" id="PTHR16128:SF5">
    <property type="entry name" value="FAD_NAD(P)-BINDING OXIDOREDUCTASE FAMILY PROTEIN"/>
    <property type="match status" value="1"/>
</dbReference>
<evidence type="ECO:0000259" key="2">
    <source>
        <dbReference type="Pfam" id="PF01593"/>
    </source>
</evidence>
<evidence type="ECO:0000313" key="3">
    <source>
        <dbReference type="EMBL" id="TCP16137.1"/>
    </source>
</evidence>
<dbReference type="Pfam" id="PF13450">
    <property type="entry name" value="NAD_binding_8"/>
    <property type="match status" value="1"/>
</dbReference>
<dbReference type="Proteomes" id="UP000295182">
    <property type="component" value="Unassembled WGS sequence"/>
</dbReference>
<protein>
    <recommendedName>
        <fullName evidence="2">Amine oxidase domain-containing protein</fullName>
    </recommendedName>
</protein>
<dbReference type="RefSeq" id="WP_119013474.1">
    <property type="nucleotide sequence ID" value="NZ_QXNC01000017.1"/>
</dbReference>
<dbReference type="EMBL" id="SLXH01000020">
    <property type="protein sequence ID" value="TCP16137.1"/>
    <property type="molecule type" value="Genomic_DNA"/>
</dbReference>
<feature type="compositionally biased region" description="Low complexity" evidence="1">
    <location>
        <begin position="15"/>
        <end position="24"/>
    </location>
</feature>
<proteinExistence type="predicted"/>
<comment type="caution">
    <text evidence="3">The sequence shown here is derived from an EMBL/GenBank/DDBJ whole genome shotgun (WGS) entry which is preliminary data.</text>
</comment>
<feature type="region of interest" description="Disordered" evidence="1">
    <location>
        <begin position="1"/>
        <end position="26"/>
    </location>
</feature>
<gene>
    <name evidence="3" type="ORF">EV674_1203</name>
</gene>
<feature type="domain" description="Amine oxidase" evidence="2">
    <location>
        <begin position="129"/>
        <end position="369"/>
    </location>
</feature>
<dbReference type="OrthoDB" id="5792777at2"/>
<dbReference type="PANTHER" id="PTHR16128">
    <property type="entry name" value="FAD/NAD(P)-BINDING OXIDOREDUCTASE FAMILY PROTEIN"/>
    <property type="match status" value="1"/>
</dbReference>
<evidence type="ECO:0000313" key="4">
    <source>
        <dbReference type="Proteomes" id="UP000295182"/>
    </source>
</evidence>
<dbReference type="GO" id="GO:0016491">
    <property type="term" value="F:oxidoreductase activity"/>
    <property type="evidence" value="ECO:0007669"/>
    <property type="project" value="InterPro"/>
</dbReference>
<name>A0A4R2N5N3_9BURK</name>
<dbReference type="PRINTS" id="PR00419">
    <property type="entry name" value="ADXRDTASE"/>
</dbReference>
<dbReference type="InterPro" id="IPR036188">
    <property type="entry name" value="FAD/NAD-bd_sf"/>
</dbReference>
<organism evidence="3 4">
    <name type="scientific">Simplicispira metamorpha</name>
    <dbReference type="NCBI Taxonomy" id="80881"/>
    <lineage>
        <taxon>Bacteria</taxon>
        <taxon>Pseudomonadati</taxon>
        <taxon>Pseudomonadota</taxon>
        <taxon>Betaproteobacteria</taxon>
        <taxon>Burkholderiales</taxon>
        <taxon>Comamonadaceae</taxon>
        <taxon>Simplicispira</taxon>
    </lineage>
</organism>
<sequence>MPPRSPAPAPRRRPSSAASAASAPETGTAPRHFAVIGAGLAGIACARTLVQAGHRVTVFEKTDRVGGRTATHDSPFGSFDAGAQYFTVRDERFGQALDTVPGVFRPWSANAVRVLDATGRVSAASQPTNEPHWVASPGMDALAQAWAQPLLQAGNLHLNAHVVRIQRDRLDAGQWQVHAESADGAQQVVAGFDGVLLAQPADPARALLDASALKTPLVAAMANVVTAPCWTLMLAFPQAVRPGLTTLGPQWNAARSTHHRIAWLARESSKPKRSSVERWTVQASPAWSHEHLEDDSERVQAKLLKAFGEVTGIRAEPGYVALRRWRYAQTTQPLGESHLWDGKTGIGACGDWCLGHRLEDAFVSGLELALAVTAQFPSPQAAVA</sequence>
<dbReference type="InterPro" id="IPR002937">
    <property type="entry name" value="Amino_oxidase"/>
</dbReference>